<dbReference type="Proteomes" id="UP000007431">
    <property type="component" value="Unassembled WGS sequence"/>
</dbReference>
<organism evidence="7">
    <name type="scientific">Schizophyllum commune (strain H4-8 / FGSC 9210)</name>
    <name type="common">Split gill fungus</name>
    <dbReference type="NCBI Taxonomy" id="578458"/>
    <lineage>
        <taxon>Eukaryota</taxon>
        <taxon>Fungi</taxon>
        <taxon>Dikarya</taxon>
        <taxon>Basidiomycota</taxon>
        <taxon>Agaricomycotina</taxon>
        <taxon>Agaricomycetes</taxon>
        <taxon>Agaricomycetidae</taxon>
        <taxon>Agaricales</taxon>
        <taxon>Schizophyllaceae</taxon>
        <taxon>Schizophyllum</taxon>
    </lineage>
</organism>
<dbReference type="AlphaFoldDB" id="D8Q817"/>
<keyword evidence="7" id="KW-1185">Reference proteome</keyword>
<dbReference type="HOGENOM" id="CLU_034960_0_0_1"/>
<dbReference type="Gene3D" id="6.10.140.2220">
    <property type="match status" value="1"/>
</dbReference>
<accession>D8Q817</accession>
<keyword evidence="2 4" id="KW-0863">Zinc-finger</keyword>
<evidence type="ECO:0000256" key="4">
    <source>
        <dbReference type="PROSITE-ProRule" id="PRU00134"/>
    </source>
</evidence>
<dbReference type="SUPFAM" id="SSF144232">
    <property type="entry name" value="HIT/MYND zinc finger-like"/>
    <property type="match status" value="1"/>
</dbReference>
<dbReference type="InterPro" id="IPR002893">
    <property type="entry name" value="Znf_MYND"/>
</dbReference>
<keyword evidence="1" id="KW-0479">Metal-binding</keyword>
<evidence type="ECO:0000256" key="3">
    <source>
        <dbReference type="ARBA" id="ARBA00022833"/>
    </source>
</evidence>
<keyword evidence="3" id="KW-0862">Zinc</keyword>
<gene>
    <name evidence="6" type="ORF">SCHCODRAFT_248401</name>
</gene>
<dbReference type="VEuPathDB" id="FungiDB:SCHCODRAFT_02580716"/>
<protein>
    <recommendedName>
        <fullName evidence="5">MYND-type domain-containing protein</fullName>
    </recommendedName>
</protein>
<evidence type="ECO:0000256" key="2">
    <source>
        <dbReference type="ARBA" id="ARBA00022771"/>
    </source>
</evidence>
<dbReference type="Pfam" id="PF01753">
    <property type="entry name" value="zf-MYND"/>
    <property type="match status" value="1"/>
</dbReference>
<proteinExistence type="predicted"/>
<name>D8Q817_SCHCM</name>
<evidence type="ECO:0000259" key="5">
    <source>
        <dbReference type="PROSITE" id="PS50865"/>
    </source>
</evidence>
<dbReference type="PROSITE" id="PS50865">
    <property type="entry name" value="ZF_MYND_2"/>
    <property type="match status" value="1"/>
</dbReference>
<dbReference type="GO" id="GO:0008270">
    <property type="term" value="F:zinc ion binding"/>
    <property type="evidence" value="ECO:0007669"/>
    <property type="project" value="UniProtKB-KW"/>
</dbReference>
<evidence type="ECO:0000313" key="6">
    <source>
        <dbReference type="EMBL" id="EFI96111.1"/>
    </source>
</evidence>
<dbReference type="EMBL" id="GL377307">
    <property type="protein sequence ID" value="EFI96111.1"/>
    <property type="molecule type" value="Genomic_DNA"/>
</dbReference>
<sequence>MPLPKEGKPFLKMMEDAVREANSKKQAELLVPISQLKVWEQAFQSLNTKDIPAQADWHTFALRMREATGGLELFSAVFLLSQEASTQAALRVLCKGFETIWPSAWAWIQFLDPLSGPLDLQPNDHFLLSCTVPGALVAALLLAFKDGSRQTLATLGGEPLEKMLALWYHDYGIDASNAALVEIERGDDLGVHLRNQGSQHILARYLLQRDSPYHERTVEVLHRLCGGRPGRIRRRLLLNLERGLRSRHSIDNGEFSRTYTEALVRLYDVPAETYYIPPPSKRTVRRITGHLLRLSQVPDTTIRAVSMCTVLLCFCKREGGERIVRLALPNGLLVGLRNIVSHLPLLPPSKVNNCPKIGETFLTIITTAIRLRRVTREMVRETDILLASAKVSESNILPMRWAQFLEAKKMHTSAWKAFRKRLNTVRRCRHLECTEQAPSVRSCVCREVYYCSKDCQRKHWRQHRMECPGERMRELTLEDRIYLEEVTRCHASNNYTHLTQKIGRPEIMAKIKKGCDFKMHVLYDEGTPNVKFKVNTVNGGAGGDAGRVMLYLVGHLKYGEVEYTLKLDPEPLEGFVPAVARQLIHRLRPRA</sequence>
<feature type="domain" description="MYND-type" evidence="5">
    <location>
        <begin position="430"/>
        <end position="467"/>
    </location>
</feature>
<dbReference type="InParanoid" id="D8Q817"/>
<evidence type="ECO:0000256" key="1">
    <source>
        <dbReference type="ARBA" id="ARBA00022723"/>
    </source>
</evidence>
<evidence type="ECO:0000313" key="7">
    <source>
        <dbReference type="Proteomes" id="UP000007431"/>
    </source>
</evidence>
<reference evidence="6 7" key="1">
    <citation type="journal article" date="2010" name="Nat. Biotechnol.">
        <title>Genome sequence of the model mushroom Schizophyllum commune.</title>
        <authorList>
            <person name="Ohm R.A."/>
            <person name="de Jong J.F."/>
            <person name="Lugones L.G."/>
            <person name="Aerts A."/>
            <person name="Kothe E."/>
            <person name="Stajich J.E."/>
            <person name="de Vries R.P."/>
            <person name="Record E."/>
            <person name="Levasseur A."/>
            <person name="Baker S.E."/>
            <person name="Bartholomew K.A."/>
            <person name="Coutinho P.M."/>
            <person name="Erdmann S."/>
            <person name="Fowler T.J."/>
            <person name="Gathman A.C."/>
            <person name="Lombard V."/>
            <person name="Henrissat B."/>
            <person name="Knabe N."/>
            <person name="Kuees U."/>
            <person name="Lilly W.W."/>
            <person name="Lindquist E."/>
            <person name="Lucas S."/>
            <person name="Magnuson J.K."/>
            <person name="Piumi F."/>
            <person name="Raudaskoski M."/>
            <person name="Salamov A."/>
            <person name="Schmutz J."/>
            <person name="Schwarze F.W.M.R."/>
            <person name="vanKuyk P.A."/>
            <person name="Horton J.S."/>
            <person name="Grigoriev I.V."/>
            <person name="Woesten H.A.B."/>
        </authorList>
    </citation>
    <scope>NUCLEOTIDE SEQUENCE [LARGE SCALE GENOMIC DNA]</scope>
    <source>
        <strain evidence="7">H4-8 / FGSC 9210</strain>
    </source>
</reference>